<dbReference type="EMBL" id="JAVHUY010000070">
    <property type="protein sequence ID" value="MDQ7911104.1"/>
    <property type="molecule type" value="Genomic_DNA"/>
</dbReference>
<dbReference type="Proteomes" id="UP001230908">
    <property type="component" value="Unassembled WGS sequence"/>
</dbReference>
<evidence type="ECO:0000256" key="1">
    <source>
        <dbReference type="SAM" id="MobiDB-lite"/>
    </source>
</evidence>
<evidence type="ECO:0000313" key="2">
    <source>
        <dbReference type="EMBL" id="MDQ7911104.1"/>
    </source>
</evidence>
<name>A0ABU0ZVP9_9ACTN</name>
<reference evidence="2 3" key="1">
    <citation type="submission" date="2023-08" db="EMBL/GenBank/DDBJ databases">
        <title>Phytohabitans sansha sp. nov., isolated from marine sediment.</title>
        <authorList>
            <person name="Zhao Y."/>
            <person name="Yi K."/>
        </authorList>
    </citation>
    <scope>NUCLEOTIDE SEQUENCE [LARGE SCALE GENOMIC DNA]</scope>
    <source>
        <strain evidence="2 3">ZYX-F-186</strain>
    </source>
</reference>
<keyword evidence="3" id="KW-1185">Reference proteome</keyword>
<organism evidence="2 3">
    <name type="scientific">Phytohabitans maris</name>
    <dbReference type="NCBI Taxonomy" id="3071409"/>
    <lineage>
        <taxon>Bacteria</taxon>
        <taxon>Bacillati</taxon>
        <taxon>Actinomycetota</taxon>
        <taxon>Actinomycetes</taxon>
        <taxon>Micromonosporales</taxon>
        <taxon>Micromonosporaceae</taxon>
    </lineage>
</organism>
<accession>A0ABU0ZVP9</accession>
<evidence type="ECO:0000313" key="3">
    <source>
        <dbReference type="Proteomes" id="UP001230908"/>
    </source>
</evidence>
<sequence length="82" mass="9053">MAKVKTMCRQNINHPLEAMLHRLNPVLRGLARLLPARGVQLHLPIPVQVRLGTGDGMDPAQTPKDHLGGNPPTLLRRRLVAD</sequence>
<gene>
    <name evidence="2" type="ORF">RB614_42110</name>
</gene>
<comment type="caution">
    <text evidence="2">The sequence shown here is derived from an EMBL/GenBank/DDBJ whole genome shotgun (WGS) entry which is preliminary data.</text>
</comment>
<proteinExistence type="predicted"/>
<feature type="region of interest" description="Disordered" evidence="1">
    <location>
        <begin position="52"/>
        <end position="72"/>
    </location>
</feature>
<protein>
    <submittedName>
        <fullName evidence="2">Uncharacterized protein</fullName>
    </submittedName>
</protein>